<name>A0AAV2QLB5_MEGNR</name>
<dbReference type="Gene3D" id="3.40.395.10">
    <property type="entry name" value="Adenoviral Proteinase, Chain A"/>
    <property type="match status" value="1"/>
</dbReference>
<keyword evidence="2" id="KW-0645">Protease</keyword>
<comment type="similarity">
    <text evidence="1">Belongs to the peptidase C48 family.</text>
</comment>
<dbReference type="Proteomes" id="UP001497623">
    <property type="component" value="Unassembled WGS sequence"/>
</dbReference>
<dbReference type="AlphaFoldDB" id="A0AAV2QLB5"/>
<dbReference type="PROSITE" id="PS50600">
    <property type="entry name" value="ULP_PROTEASE"/>
    <property type="match status" value="1"/>
</dbReference>
<dbReference type="GO" id="GO:0019784">
    <property type="term" value="F:deNEDDylase activity"/>
    <property type="evidence" value="ECO:0007669"/>
    <property type="project" value="InterPro"/>
</dbReference>
<dbReference type="GO" id="GO:0000338">
    <property type="term" value="P:protein deneddylation"/>
    <property type="evidence" value="ECO:0007669"/>
    <property type="project" value="TreeGrafter"/>
</dbReference>
<feature type="domain" description="Ubiquitin-like protease family profile" evidence="5">
    <location>
        <begin position="1"/>
        <end position="89"/>
    </location>
</feature>
<keyword evidence="7" id="KW-1185">Reference proteome</keyword>
<dbReference type="GO" id="GO:0006508">
    <property type="term" value="P:proteolysis"/>
    <property type="evidence" value="ECO:0007669"/>
    <property type="project" value="UniProtKB-KW"/>
</dbReference>
<dbReference type="Pfam" id="PF02902">
    <property type="entry name" value="Peptidase_C48"/>
    <property type="match status" value="1"/>
</dbReference>
<evidence type="ECO:0000313" key="6">
    <source>
        <dbReference type="EMBL" id="CAL4087908.1"/>
    </source>
</evidence>
<evidence type="ECO:0000259" key="5">
    <source>
        <dbReference type="PROSITE" id="PS50600"/>
    </source>
</evidence>
<evidence type="ECO:0000256" key="4">
    <source>
        <dbReference type="ARBA" id="ARBA00022807"/>
    </source>
</evidence>
<dbReference type="SUPFAM" id="SSF54001">
    <property type="entry name" value="Cysteine proteinases"/>
    <property type="match status" value="1"/>
</dbReference>
<evidence type="ECO:0000256" key="2">
    <source>
        <dbReference type="ARBA" id="ARBA00022670"/>
    </source>
</evidence>
<evidence type="ECO:0000256" key="3">
    <source>
        <dbReference type="ARBA" id="ARBA00022801"/>
    </source>
</evidence>
<dbReference type="InterPro" id="IPR003653">
    <property type="entry name" value="Peptidase_C48_C"/>
</dbReference>
<keyword evidence="4" id="KW-0788">Thiol protease</keyword>
<keyword evidence="3" id="KW-0378">Hydrolase</keyword>
<sequence>VLMAVNNNREFTPSGGTHWSLLMYKIEENVWYHYDSAEQLNYDEAQKLAKRIHDSRFTSGMPKFITAQSTQQNNGYECGAYAMAYAEEIAEILSRKDPREIKAIN</sequence>
<protein>
    <recommendedName>
        <fullName evidence="5">Ubiquitin-like protease family profile domain-containing protein</fullName>
    </recommendedName>
</protein>
<dbReference type="PANTHER" id="PTHR46468:SF1">
    <property type="entry name" value="SENTRIN-SPECIFIC PROTEASE 8"/>
    <property type="match status" value="1"/>
</dbReference>
<comment type="caution">
    <text evidence="6">The sequence shown here is derived from an EMBL/GenBank/DDBJ whole genome shotgun (WGS) entry which is preliminary data.</text>
</comment>
<feature type="non-terminal residue" evidence="6">
    <location>
        <position position="1"/>
    </location>
</feature>
<dbReference type="EMBL" id="CAXKWB010007598">
    <property type="protein sequence ID" value="CAL4087908.1"/>
    <property type="molecule type" value="Genomic_DNA"/>
</dbReference>
<accession>A0AAV2QLB5</accession>
<dbReference type="GO" id="GO:0008234">
    <property type="term" value="F:cysteine-type peptidase activity"/>
    <property type="evidence" value="ECO:0007669"/>
    <property type="project" value="UniProtKB-KW"/>
</dbReference>
<proteinExistence type="inferred from homology"/>
<dbReference type="PANTHER" id="PTHR46468">
    <property type="entry name" value="SENTRIN-SPECIFIC PROTEASE 8"/>
    <property type="match status" value="1"/>
</dbReference>
<evidence type="ECO:0000256" key="1">
    <source>
        <dbReference type="ARBA" id="ARBA00005234"/>
    </source>
</evidence>
<evidence type="ECO:0000313" key="7">
    <source>
        <dbReference type="Proteomes" id="UP001497623"/>
    </source>
</evidence>
<dbReference type="InterPro" id="IPR044613">
    <property type="entry name" value="Nep1/2-like"/>
</dbReference>
<dbReference type="InterPro" id="IPR038765">
    <property type="entry name" value="Papain-like_cys_pep_sf"/>
</dbReference>
<gene>
    <name evidence="6" type="ORF">MNOR_LOCUS13349</name>
</gene>
<feature type="non-terminal residue" evidence="6">
    <location>
        <position position="105"/>
    </location>
</feature>
<organism evidence="6 7">
    <name type="scientific">Meganyctiphanes norvegica</name>
    <name type="common">Northern krill</name>
    <name type="synonym">Thysanopoda norvegica</name>
    <dbReference type="NCBI Taxonomy" id="48144"/>
    <lineage>
        <taxon>Eukaryota</taxon>
        <taxon>Metazoa</taxon>
        <taxon>Ecdysozoa</taxon>
        <taxon>Arthropoda</taxon>
        <taxon>Crustacea</taxon>
        <taxon>Multicrustacea</taxon>
        <taxon>Malacostraca</taxon>
        <taxon>Eumalacostraca</taxon>
        <taxon>Eucarida</taxon>
        <taxon>Euphausiacea</taxon>
        <taxon>Euphausiidae</taxon>
        <taxon>Meganyctiphanes</taxon>
    </lineage>
</organism>
<reference evidence="6 7" key="1">
    <citation type="submission" date="2024-05" db="EMBL/GenBank/DDBJ databases">
        <authorList>
            <person name="Wallberg A."/>
        </authorList>
    </citation>
    <scope>NUCLEOTIDE SEQUENCE [LARGE SCALE GENOMIC DNA]</scope>
</reference>